<dbReference type="InterPro" id="IPR038078">
    <property type="entry name" value="PhoU-like_sf"/>
</dbReference>
<dbReference type="PANTHER" id="PTHR36536:SF3">
    <property type="entry name" value="UPF0111 PROTEIN HI_1603"/>
    <property type="match status" value="1"/>
</dbReference>
<evidence type="ECO:0000256" key="1">
    <source>
        <dbReference type="ARBA" id="ARBA00008591"/>
    </source>
</evidence>
<organism evidence="2">
    <name type="scientific">Staphylothermus marinus</name>
    <dbReference type="NCBI Taxonomy" id="2280"/>
    <lineage>
        <taxon>Archaea</taxon>
        <taxon>Thermoproteota</taxon>
        <taxon>Thermoprotei</taxon>
        <taxon>Desulfurococcales</taxon>
        <taxon>Desulfurococcaceae</taxon>
        <taxon>Staphylothermus</taxon>
    </lineage>
</organism>
<dbReference type="InterPro" id="IPR018445">
    <property type="entry name" value="Put_Phosphate_transp_reg"/>
</dbReference>
<proteinExistence type="inferred from homology"/>
<evidence type="ECO:0000313" key="2">
    <source>
        <dbReference type="EMBL" id="HGQ73609.1"/>
    </source>
</evidence>
<dbReference type="PANTHER" id="PTHR36536">
    <property type="entry name" value="UPF0111 PROTEIN HI_1603"/>
    <property type="match status" value="1"/>
</dbReference>
<dbReference type="Pfam" id="PF01865">
    <property type="entry name" value="PhoU_div"/>
    <property type="match status" value="1"/>
</dbReference>
<dbReference type="AlphaFoldDB" id="A0A7C4NP17"/>
<dbReference type="InterPro" id="IPR002727">
    <property type="entry name" value="DUF47"/>
</dbReference>
<comment type="similarity">
    <text evidence="1">Belongs to the UPF0111 family.</text>
</comment>
<name>A0A7C4NP17_STAMA</name>
<dbReference type="EMBL" id="DTBP01000010">
    <property type="protein sequence ID" value="HGQ73609.1"/>
    <property type="molecule type" value="Genomic_DNA"/>
</dbReference>
<sequence>MERSIDHNVVLDNNITSYNRVRFINKIRIILNNRILGDVLATWFWLAKSREKRIIHDSIRHLTKIREVAEDLNNMINNIYVNDKLKAIDFYNKLDKDEKDADEIKRNIIKELSTSTLHPMDREDLLKLIFTSDDIAAFLKACSHKLKILLDIQIEIDKEIINRISEVELMIIKQIELLIDSLENLYRDISTTLTYTNLVEEIEEKIDMLKMELQETIYSKCETITIRCLLLKEAIEDIEMASDKCEDVADIIRMIATTYS</sequence>
<gene>
    <name evidence="2" type="ORF">ENU20_00820</name>
</gene>
<comment type="caution">
    <text evidence="2">The sequence shown here is derived from an EMBL/GenBank/DDBJ whole genome shotgun (WGS) entry which is preliminary data.</text>
</comment>
<dbReference type="Gene3D" id="1.20.58.220">
    <property type="entry name" value="Phosphate transport system protein phou homolog 2, domain 2"/>
    <property type="match status" value="1"/>
</dbReference>
<protein>
    <submittedName>
        <fullName evidence="2">DUF47 family protein</fullName>
    </submittedName>
</protein>
<accession>A0A7C4NP17</accession>
<reference evidence="2" key="1">
    <citation type="journal article" date="2020" name="mSystems">
        <title>Genome- and Community-Level Interaction Insights into Carbon Utilization and Element Cycling Functions of Hydrothermarchaeota in Hydrothermal Sediment.</title>
        <authorList>
            <person name="Zhou Z."/>
            <person name="Liu Y."/>
            <person name="Xu W."/>
            <person name="Pan J."/>
            <person name="Luo Z.H."/>
            <person name="Li M."/>
        </authorList>
    </citation>
    <scope>NUCLEOTIDE SEQUENCE [LARGE SCALE GENOMIC DNA]</scope>
    <source>
        <strain evidence="2">SpSt-648</strain>
    </source>
</reference>